<reference evidence="1 2" key="1">
    <citation type="submission" date="2021-04" db="EMBL/GenBank/DDBJ databases">
        <title>Draft genome sequence of Paenibacillus cisolokensis, LC2-13A.</title>
        <authorList>
            <person name="Uke A."/>
            <person name="Chhe C."/>
            <person name="Baramee S."/>
            <person name="Kosugi A."/>
        </authorList>
    </citation>
    <scope>NUCLEOTIDE SEQUENCE [LARGE SCALE GENOMIC DNA]</scope>
    <source>
        <strain evidence="1 2">LC2-13A</strain>
    </source>
</reference>
<keyword evidence="2" id="KW-1185">Reference proteome</keyword>
<dbReference type="Proteomes" id="UP000680304">
    <property type="component" value="Unassembled WGS sequence"/>
</dbReference>
<evidence type="ECO:0000313" key="1">
    <source>
        <dbReference type="EMBL" id="GIQ64804.1"/>
    </source>
</evidence>
<comment type="caution">
    <text evidence="1">The sequence shown here is derived from an EMBL/GenBank/DDBJ whole genome shotgun (WGS) entry which is preliminary data.</text>
</comment>
<dbReference type="EMBL" id="BOVJ01000106">
    <property type="protein sequence ID" value="GIQ64804.1"/>
    <property type="molecule type" value="Genomic_DNA"/>
</dbReference>
<evidence type="ECO:0000313" key="2">
    <source>
        <dbReference type="Proteomes" id="UP000680304"/>
    </source>
</evidence>
<proteinExistence type="predicted"/>
<name>A0ABQ4NA11_9BACL</name>
<sequence length="102" mass="11485">MHKSGLYSPTLGRIVLLSVALTFAVQLVLCYIGLVYTNSIDQSLNDKRAEAMLRQYQQNMLGQLNSINNLMLLFQTPEFSDFLKTLCGFATSESSLRRRSSC</sequence>
<gene>
    <name evidence="1" type="ORF">PACILC2_33720</name>
</gene>
<accession>A0ABQ4NA11</accession>
<dbReference type="RefSeq" id="WP_213529328.1">
    <property type="nucleotide sequence ID" value="NZ_BOVJ01000106.1"/>
</dbReference>
<organism evidence="1 2">
    <name type="scientific">Paenibacillus cisolokensis</name>
    <dbReference type="NCBI Taxonomy" id="1658519"/>
    <lineage>
        <taxon>Bacteria</taxon>
        <taxon>Bacillati</taxon>
        <taxon>Bacillota</taxon>
        <taxon>Bacilli</taxon>
        <taxon>Bacillales</taxon>
        <taxon>Paenibacillaceae</taxon>
        <taxon>Paenibacillus</taxon>
    </lineage>
</organism>
<protein>
    <submittedName>
        <fullName evidence="1">Uncharacterized protein</fullName>
    </submittedName>
</protein>